<dbReference type="Proteomes" id="UP000323653">
    <property type="component" value="Chromosome"/>
</dbReference>
<evidence type="ECO:0000256" key="6">
    <source>
        <dbReference type="SAM" id="SignalP"/>
    </source>
</evidence>
<evidence type="ECO:0000256" key="1">
    <source>
        <dbReference type="ARBA" id="ARBA00004442"/>
    </source>
</evidence>
<dbReference type="RefSeq" id="WP_149075694.1">
    <property type="nucleotide sequence ID" value="NZ_CP043329.1"/>
</dbReference>
<reference evidence="9 10" key="1">
    <citation type="submission" date="2019-08" db="EMBL/GenBank/DDBJ databases">
        <title>Pedobacter sp. nov., isolated from Han river, South Korea.</title>
        <authorList>
            <person name="Lee D.-H."/>
            <person name="Kim Y.-S."/>
            <person name="Hwang E.-M."/>
            <person name="Le Tran T.C."/>
            <person name="Cha C.-J."/>
        </authorList>
    </citation>
    <scope>NUCLEOTIDE SEQUENCE [LARGE SCALE GENOMIC DNA]</scope>
    <source>
        <strain evidence="9 10">CJ43</strain>
    </source>
</reference>
<dbReference type="Pfam" id="PF07980">
    <property type="entry name" value="SusD_RagB"/>
    <property type="match status" value="1"/>
</dbReference>
<organism evidence="9 10">
    <name type="scientific">Pedobacter aquae</name>
    <dbReference type="NCBI Taxonomy" id="2605747"/>
    <lineage>
        <taxon>Bacteria</taxon>
        <taxon>Pseudomonadati</taxon>
        <taxon>Bacteroidota</taxon>
        <taxon>Sphingobacteriia</taxon>
        <taxon>Sphingobacteriales</taxon>
        <taxon>Sphingobacteriaceae</taxon>
        <taxon>Pedobacter</taxon>
    </lineage>
</organism>
<comment type="similarity">
    <text evidence="2">Belongs to the SusD family.</text>
</comment>
<dbReference type="PROSITE" id="PS51257">
    <property type="entry name" value="PROKAR_LIPOPROTEIN"/>
    <property type="match status" value="1"/>
</dbReference>
<evidence type="ECO:0000313" key="9">
    <source>
        <dbReference type="EMBL" id="QEK53054.1"/>
    </source>
</evidence>
<dbReference type="KEGG" id="pej:FYC62_16260"/>
<dbReference type="InterPro" id="IPR033985">
    <property type="entry name" value="SusD-like_N"/>
</dbReference>
<dbReference type="InterPro" id="IPR011990">
    <property type="entry name" value="TPR-like_helical_dom_sf"/>
</dbReference>
<evidence type="ECO:0000259" key="8">
    <source>
        <dbReference type="Pfam" id="PF14322"/>
    </source>
</evidence>
<keyword evidence="3 6" id="KW-0732">Signal</keyword>
<dbReference type="Pfam" id="PF14322">
    <property type="entry name" value="SusD-like_3"/>
    <property type="match status" value="1"/>
</dbReference>
<proteinExistence type="inferred from homology"/>
<feature type="signal peptide" evidence="6">
    <location>
        <begin position="1"/>
        <end position="20"/>
    </location>
</feature>
<dbReference type="InterPro" id="IPR012944">
    <property type="entry name" value="SusD_RagB_dom"/>
</dbReference>
<feature type="domain" description="SusD-like N-terminal" evidence="8">
    <location>
        <begin position="76"/>
        <end position="228"/>
    </location>
</feature>
<keyword evidence="5" id="KW-0998">Cell outer membrane</keyword>
<dbReference type="SUPFAM" id="SSF48452">
    <property type="entry name" value="TPR-like"/>
    <property type="match status" value="1"/>
</dbReference>
<dbReference type="EMBL" id="CP043329">
    <property type="protein sequence ID" value="QEK53054.1"/>
    <property type="molecule type" value="Genomic_DNA"/>
</dbReference>
<dbReference type="Gene3D" id="1.25.40.390">
    <property type="match status" value="1"/>
</dbReference>
<feature type="domain" description="RagB/SusD" evidence="7">
    <location>
        <begin position="342"/>
        <end position="596"/>
    </location>
</feature>
<name>A0A5C0VQ75_9SPHI</name>
<keyword evidence="10" id="KW-1185">Reference proteome</keyword>
<dbReference type="GO" id="GO:0009279">
    <property type="term" value="C:cell outer membrane"/>
    <property type="evidence" value="ECO:0007669"/>
    <property type="project" value="UniProtKB-SubCell"/>
</dbReference>
<protein>
    <submittedName>
        <fullName evidence="9">RagB/SusD family nutrient uptake outer membrane protein</fullName>
    </submittedName>
</protein>
<evidence type="ECO:0000256" key="3">
    <source>
        <dbReference type="ARBA" id="ARBA00022729"/>
    </source>
</evidence>
<evidence type="ECO:0000313" key="10">
    <source>
        <dbReference type="Proteomes" id="UP000323653"/>
    </source>
</evidence>
<comment type="subcellular location">
    <subcellularLocation>
        <location evidence="1">Cell outer membrane</location>
    </subcellularLocation>
</comment>
<evidence type="ECO:0000256" key="5">
    <source>
        <dbReference type="ARBA" id="ARBA00023237"/>
    </source>
</evidence>
<feature type="chain" id="PRO_5022751240" evidence="6">
    <location>
        <begin position="21"/>
        <end position="602"/>
    </location>
</feature>
<sequence length="602" mass="67411">MKKFLNILFLVITISLVSSCKNVLDAPAQSSLDESTIFSTPALAEGTITGILQSFGETNSYRGRFLVFYGSNTDTEVHSSVKSINDDRARLTNYNTNIANGQMNTDNNAYAKFYEGIERANLAIRGLRTHADVQNNPRLAQVLGEILTLRAVLYSDLIKGWGDVPARFEPITTATTNLPRSDRDVIYKQLLADLAEAATLLPWPNETTTTSTVERVNKAFAKGLRARLALAAGGYAQRADGVIRLSTDADLSRDKMYALAKQECLDIINSGKLRLLGFEQVFRTLNRETGLAGLESMWEIPFSEGRGRVIFDLGVRHLKTNKYTGQSRGGNVGPNPIMLYEYEAGDVRRDVTVVPYEWDRAATDAADQGGFQVPSTLSRLYFGKYRYEWMSRRVTSTNDDGLNWMYMRYADVILMAAEAINEIDGPAAAAPYLKMIRDRAFPNQAQKVAQFMQTATVSKEAFFNAIVNERALEFTGEMLRKADLIRWNLLNTKLTEAKTKLQQLETRQGRYANLPQRIYWKLASNNETVEIYGLNFGDTDAIGAAGGYTANKAWTLSASSDQATYWDALFVRDPNSQQYWPIWQYFIENSNGVLNNGGVNYQ</sequence>
<evidence type="ECO:0000259" key="7">
    <source>
        <dbReference type="Pfam" id="PF07980"/>
    </source>
</evidence>
<evidence type="ECO:0000256" key="2">
    <source>
        <dbReference type="ARBA" id="ARBA00006275"/>
    </source>
</evidence>
<evidence type="ECO:0000256" key="4">
    <source>
        <dbReference type="ARBA" id="ARBA00023136"/>
    </source>
</evidence>
<keyword evidence="4" id="KW-0472">Membrane</keyword>
<gene>
    <name evidence="9" type="ORF">FYC62_16260</name>
</gene>
<accession>A0A5C0VQ75</accession>
<dbReference type="AlphaFoldDB" id="A0A5C0VQ75"/>